<organism evidence="5 6">
    <name type="scientific">Hyaloscypha variabilis (strain UAMH 11265 / GT02V1 / F)</name>
    <name type="common">Meliniomyces variabilis</name>
    <dbReference type="NCBI Taxonomy" id="1149755"/>
    <lineage>
        <taxon>Eukaryota</taxon>
        <taxon>Fungi</taxon>
        <taxon>Dikarya</taxon>
        <taxon>Ascomycota</taxon>
        <taxon>Pezizomycotina</taxon>
        <taxon>Leotiomycetes</taxon>
        <taxon>Helotiales</taxon>
        <taxon>Hyaloscyphaceae</taxon>
        <taxon>Hyaloscypha</taxon>
        <taxon>Hyaloscypha variabilis</taxon>
    </lineage>
</organism>
<accession>A0A2J6QWN5</accession>
<dbReference type="PANTHER" id="PTHR10039:SF5">
    <property type="entry name" value="NACHT DOMAIN-CONTAINING PROTEIN"/>
    <property type="match status" value="1"/>
</dbReference>
<keyword evidence="6" id="KW-1185">Reference proteome</keyword>
<sequence>MAEVLAIVASGAGLASLAIQLADAIDRLRKRCENLTKLRDNIGTLIEDLEIIVEQLRNLEVDHIEMLEFMVVPTALGRCHAGCENVIRRLEALIAGIPTTSSGGSKTRILKTLFRSKKWKNDFDELRSAVHGLQLNFIGIQYFHQRAFMQKHLLSVNTLKDERLGKNIISSTEASTTNLEVGKNYSQLMLETVSNEPLRRSRRRRRQCAGLQCHCSCHFTKQISSRFWYIHYSPLADMLRKCDTATCTARRHRLHFRAAFSQLGIPWAVTLGVDLTQEVGKFRLDPALQLQRVVKYTSPGFEILWKLSEEELGWDDARTQFTELYRRDPTFCSQVDPSGQGYLEKAMKAFGWVMDGGSNSDNLPRVLQLFIEDFNMSLGLESTEFLYASASHNSEGFHLHVLENVLEIGYDFDNSPAPQFELWPRPCVDDLAGEFSAPIIPRGPFFIEYLSAIVHTNQDFGGTTPLHQAIWHGSMKAVRKLIQKAHPLEDNVNFLGQTPLHIAIRSPSRLKALLDAGHDINVRDKNGITPLMYAAAENRPIAVSILIRRGADLFMHDYLENYDFITYAAVRNHWFLIWNAVEVIESRDPTLLLSTFSRIISVPRPPLFLEGGQAWTKLFMTSVLSKLRNWNVQFEDGRTMMHVADLPQFAHFLIEHGFTALNEQDKEGEHSLFAITKFCDVELAKRLIEKGANINLKNHKGHGVLSQFLKRLSAPREEEVEKILEYLDMLLINGADVVSTDNCTCACTSAGCFPISGLSFKLQALFHSRINNPCWIFEWLCLLEDRGKSVEAKSNALSVLRRAKFDQTNLVHTCCYFETSRDHILSEDRFWDVSSVIELDRLDDEMKFWETKDYDEIISELLVQLGKQFTEAGGPISSEIQAEQPLQNETLKDADTPRYEIDYTNDEFHSNFDLLLQSFKTPGFLRELGFLETERDYRRFRVGCNHWIEICISLDAAKAAVRLCEARPPTKCAPKPSSLPSIHEGLSVKAENNGSSHGGRICCQHNRLIDFSWNLVHGTYEVYKSASGTTAENAHISTIIEDLQGVTEGLHFDLGLGGKYAKQLSKLAANCLELSRDLTKILEKLRVKEKNSTWQALKISGQQSTVKAHIDKLHAECSQLSSESAKNITEVHKDLAQQIKQLQDMVKCSTGSEHKPTAEDDQILTEIRISLSKLAKISNSISRENLCLKRLYFDSMHRREDSVEDPQGGSFGWMLEGPEDEDESENEEEPLVYLQQARSLYSTSNISSSDLTETDHDNDLASQGVANGLHKVHIQNCIVATNYSSSTSAAQSDSGDEENRILDLHYTFDHDENSEESDFEVYPASDIEDILNSDSIKTPSLHSPKLAKIDAEELKRRFEISKSFISFLRKDHGVFFITGKPGSGKSTLMKFLAHHQRVREELERWADPRNWSSSRLSSGIQDIFPSSGDQLLNGRPILTPPDEKIPFRMSELKVAFQNMTKAQCFRSYRFCFFIDGLDEYEGDSTDQIALAKSLKEMAGCEDVKVICSARPHTEFVDTFKSGPGIIYLHNLTRDDIRRFTIAQFMFILKDSRYDDTREDFLKFVDYIVDTADGVFLWARL</sequence>
<dbReference type="OrthoDB" id="3200163at2759"/>
<reference evidence="5 6" key="1">
    <citation type="submission" date="2016-04" db="EMBL/GenBank/DDBJ databases">
        <title>A degradative enzymes factory behind the ericoid mycorrhizal symbiosis.</title>
        <authorList>
            <consortium name="DOE Joint Genome Institute"/>
            <person name="Martino E."/>
            <person name="Morin E."/>
            <person name="Grelet G."/>
            <person name="Kuo A."/>
            <person name="Kohler A."/>
            <person name="Daghino S."/>
            <person name="Barry K."/>
            <person name="Choi C."/>
            <person name="Cichocki N."/>
            <person name="Clum A."/>
            <person name="Copeland A."/>
            <person name="Hainaut M."/>
            <person name="Haridas S."/>
            <person name="Labutti K."/>
            <person name="Lindquist E."/>
            <person name="Lipzen A."/>
            <person name="Khouja H.-R."/>
            <person name="Murat C."/>
            <person name="Ohm R."/>
            <person name="Olson A."/>
            <person name="Spatafora J."/>
            <person name="Veneault-Fourrey C."/>
            <person name="Henrissat B."/>
            <person name="Grigoriev I."/>
            <person name="Martin F."/>
            <person name="Perotto S."/>
        </authorList>
    </citation>
    <scope>NUCLEOTIDE SEQUENCE [LARGE SCALE GENOMIC DNA]</scope>
    <source>
        <strain evidence="5 6">F</strain>
    </source>
</reference>
<evidence type="ECO:0000256" key="2">
    <source>
        <dbReference type="PROSITE-ProRule" id="PRU00023"/>
    </source>
</evidence>
<dbReference type="InterPro" id="IPR027417">
    <property type="entry name" value="P-loop_NTPase"/>
</dbReference>
<feature type="region of interest" description="Disordered" evidence="3">
    <location>
        <begin position="1200"/>
        <end position="1230"/>
    </location>
</feature>
<dbReference type="STRING" id="1149755.A0A2J6QWN5"/>
<feature type="repeat" description="ANK" evidence="2">
    <location>
        <begin position="667"/>
        <end position="699"/>
    </location>
</feature>
<dbReference type="Gene3D" id="1.25.40.20">
    <property type="entry name" value="Ankyrin repeat-containing domain"/>
    <property type="match status" value="2"/>
</dbReference>
<keyword evidence="1" id="KW-0677">Repeat</keyword>
<evidence type="ECO:0000256" key="3">
    <source>
        <dbReference type="SAM" id="MobiDB-lite"/>
    </source>
</evidence>
<dbReference type="EMBL" id="KZ613966">
    <property type="protein sequence ID" value="PMD30690.1"/>
    <property type="molecule type" value="Genomic_DNA"/>
</dbReference>
<dbReference type="InterPro" id="IPR002110">
    <property type="entry name" value="Ankyrin_rpt"/>
</dbReference>
<dbReference type="Pfam" id="PF12796">
    <property type="entry name" value="Ank_2"/>
    <property type="match status" value="1"/>
</dbReference>
<feature type="repeat" description="ANK" evidence="2">
    <location>
        <begin position="526"/>
        <end position="558"/>
    </location>
</feature>
<dbReference type="InterPro" id="IPR056884">
    <property type="entry name" value="NPHP3-like_N"/>
</dbReference>
<dbReference type="Gene3D" id="3.40.50.300">
    <property type="entry name" value="P-loop containing nucleotide triphosphate hydrolases"/>
    <property type="match status" value="1"/>
</dbReference>
<dbReference type="SUPFAM" id="SSF48403">
    <property type="entry name" value="Ankyrin repeat"/>
    <property type="match status" value="1"/>
</dbReference>
<dbReference type="SMART" id="SM00248">
    <property type="entry name" value="ANK"/>
    <property type="match status" value="5"/>
</dbReference>
<feature type="repeat" description="ANK" evidence="2">
    <location>
        <begin position="495"/>
        <end position="525"/>
    </location>
</feature>
<evidence type="ECO:0000313" key="5">
    <source>
        <dbReference type="EMBL" id="PMD30690.1"/>
    </source>
</evidence>
<feature type="repeat" description="ANK" evidence="2">
    <location>
        <begin position="461"/>
        <end position="484"/>
    </location>
</feature>
<evidence type="ECO:0000256" key="1">
    <source>
        <dbReference type="ARBA" id="ARBA00022737"/>
    </source>
</evidence>
<dbReference type="PROSITE" id="PS50088">
    <property type="entry name" value="ANK_REPEAT"/>
    <property type="match status" value="4"/>
</dbReference>
<feature type="domain" description="Nephrocystin 3-like N-terminal" evidence="4">
    <location>
        <begin position="1363"/>
        <end position="1510"/>
    </location>
</feature>
<dbReference type="SUPFAM" id="SSF52540">
    <property type="entry name" value="P-loop containing nucleoside triphosphate hydrolases"/>
    <property type="match status" value="1"/>
</dbReference>
<dbReference type="PANTHER" id="PTHR10039">
    <property type="entry name" value="AMELOGENIN"/>
    <property type="match status" value="1"/>
</dbReference>
<evidence type="ECO:0000313" key="6">
    <source>
        <dbReference type="Proteomes" id="UP000235786"/>
    </source>
</evidence>
<dbReference type="InterPro" id="IPR036770">
    <property type="entry name" value="Ankyrin_rpt-contain_sf"/>
</dbReference>
<evidence type="ECO:0000259" key="4">
    <source>
        <dbReference type="Pfam" id="PF24883"/>
    </source>
</evidence>
<gene>
    <name evidence="5" type="ORF">L207DRAFT_641612</name>
</gene>
<dbReference type="PROSITE" id="PS50297">
    <property type="entry name" value="ANK_REP_REGION"/>
    <property type="match status" value="2"/>
</dbReference>
<keyword evidence="2" id="KW-0040">ANK repeat</keyword>
<dbReference type="Pfam" id="PF00023">
    <property type="entry name" value="Ank"/>
    <property type="match status" value="1"/>
</dbReference>
<protein>
    <recommendedName>
        <fullName evidence="4">Nephrocystin 3-like N-terminal domain-containing protein</fullName>
    </recommendedName>
</protein>
<dbReference type="Pfam" id="PF24883">
    <property type="entry name" value="NPHP3_N"/>
    <property type="match status" value="1"/>
</dbReference>
<dbReference type="Proteomes" id="UP000235786">
    <property type="component" value="Unassembled WGS sequence"/>
</dbReference>
<feature type="compositionally biased region" description="Acidic residues" evidence="3">
    <location>
        <begin position="1217"/>
        <end position="1230"/>
    </location>
</feature>
<proteinExistence type="predicted"/>
<name>A0A2J6QWN5_HYAVF</name>